<sequence length="2299" mass="264208">MPVGYKRLSNDELVPFLQDIHAGINDSDASHFERIIKYLIYIINLQLNESRPNYKLCQQIYNTMTLLLNKKGYLINLSIGDDLISAIGISVPRDSDYLFEVVVFNQIDQLVRLFELEASDEFINLIKQFIMTVINTSLMGTRDITFKHYVKKMLSTKMSDMVGGIYQKLSLATENDTYKAVQFVLIINNYEVMQKLQLNQFNFEMVLKKCWFIVTSTKFQVNNTLKSLLILSVTNNLILSDSVPFSTMNLLIEWISAYLNEPVSDNILVSSICQSLLKILKVSVKTNTLHNIQHALNLNYYLNSSNLTYEHPTIVRQVLSIIKNYNPHYKFPRLKDAELNYLIEELQNHNSYELLEFYSFRSGFQKATDLQDPSRLNDWVKSVADLFLNEALNEPQLYTLVSALGNLPCLVSSDFDFESSECTACGSYPNCTNIYKRISFRRPKINENHTMKIYYHDLILPMLKSPLIEDPFVCCNLLLSIYKILASFRVSSPDLSQDQVFNFVKTLMVHQNRTVRVLSSRIFPCFLIDDKDTYLDHRFSLIFQFLSSIQFDSPSTTFLAESTIKAFTEIAIIAEGEWLNALVLRFIDLLGGSNEHHINLVSRAFHDIANAKGIKPYKLLSPFLPVVAVKLIKTNTIFNKILEVSAISRNYFLNLTKEYTAPYLLDYYKYDYIQEIADACNFSKEKLISKCLSKILAVYLVKDDRVNDKYIMNILRNAGFYKDLSSSDIYFNSGIGLVTWNILLQIHYDGNGNITNKAKIYNALEHVAKIDAGLSVKSTGNKEKDKLKYIEILLDNHNLEIIQRIAHCIHHISAPFFEKILAVKAIEFLIKHNLNATASVLSQISTSLQSLIESKEFEFIAINCLSVLVKKLKLNNLISLFDIIISLVFQKFDSFETRSKLVAIEIINQMFHYIGSLQNDYVLYYFSIPFIPHLVSEYKLNSNFKNFKNLIKPKLKIGYFPEFTRRLKTLNKFVVKQALVDLGNFTNQYQDIIQQEFSKDLQTNVNIYESISELINTLLDTSYKFKNELDNEDISTSCAKCLSIIGSLDSNKFNLKSIKPKITLVHNFNDYKENSIFLTDFMENIIVINFWASNNPIKQMHYSFAMQEFMKVLKLDESNTNLNQGELNSKTNTTATNSIYLKVWNNFSDVAKSTLSPFLNSKFFFSSKVKTSPVEYPIFKAGMSHEYWLTLIIKDLISYSPWINDPKKSTLFSAFNALISQNDMSISNYLLKYLVLTNLLNPNRLYFKNLILEISEIFNQNTSILMSADQTEALKACYQTIFEVLDYLNQWRSSTIEHLNNDNVKFSSNDINNMNKNLSLVNEFITIISNYSLYEKSAYCGAYERTILYLEQNYRIGEIGSDFIIENLDKSSSLHSMYANINDLDALDGVLKNFPSRNTNIQLKSFQYNENWSLAQEAFHVLSENGDDNDEYKIKFLKSLNDHAAYEEVLSKLTSSLNMNDLTNFPLDWSLTGLQASIFSGDISQLQKWFYITECIGVPQDVDNLITFKLAELLQKQSGDLDEQVQDLYKLIGVSLNSSSIGTSRNLNLMLQLHMIFDLKLLLSESNRKSTVNLRLENIDQSFETKWKVLSMHKFVNILKSNFNEINQIYLSSSKLARTNNKFHIAVASVMKAMNYNYESSELELETNFEYSQLLWNQGKQTEAIKVLETIDLNEIANNQQKAKIQLQYADWLNESNHSSSKTIIDQYTKAYTLEKNWEKPYFALGKYYDKVLESQDINNGYYQQQIIKCFLKALTLGPSSIFEGLPKLITIWLDFAQETRLTKDAEKALLRIIKDIEDYVKSVPTYVWYTAISQMLSRISHSHLPSVKMLQEIISRVITSYPRQALWFVLSHTNSKDKTRKERVEKIISKVAETSSANNALLLDATNLFSYFISICGKKFKKGTRKVSITHDLSLTQLFEPFSLVIPVRSNLNIKLPTLVHTKKESTVFPKSSLITFNGIDDQVNIFHSLQMPKQITVRGSDGRAYRLMIKKDDTRKDAKVVEFTTLINRLLISNNESRKRNLAIPNYAVTPLAQNMGVIEFVSDVATMKSIVNEERKKSGINVNDRLVFGKLDKVQKVCKSAGTSDNGESRAKLLKVFESILQSSPPVLHNWFINQFSDPTSWYLARNSYIRSSAVMSIVGYIIGLGDRHCENILFFKTNGSVLHIDFDCLFEKGSTLPTPEIVPFRLTSNMVDAMGINKVEGTFRKTCEVTDSILRTNEHSLMNNLETLIYDPLLDWENQQNPQQHLRKVRRKLIGLLDEKEGLPMNIHGQVDNLIQLASSNDNLCQMYGGWAPHI</sequence>
<evidence type="ECO:0000256" key="4">
    <source>
        <dbReference type="ARBA" id="ARBA00021345"/>
    </source>
</evidence>
<evidence type="ECO:0000313" key="23">
    <source>
        <dbReference type="EMBL" id="EGV65959.1"/>
    </source>
</evidence>
<keyword evidence="5" id="KW-0723">Serine/threonine-protein kinase</keyword>
<dbReference type="Pfam" id="PF08064">
    <property type="entry name" value="UME"/>
    <property type="match status" value="1"/>
</dbReference>
<evidence type="ECO:0000256" key="3">
    <source>
        <dbReference type="ARBA" id="ARBA00012513"/>
    </source>
</evidence>
<evidence type="ECO:0000256" key="7">
    <source>
        <dbReference type="ARBA" id="ARBA00022741"/>
    </source>
</evidence>
<dbReference type="GO" id="GO:0006281">
    <property type="term" value="P:DNA repair"/>
    <property type="evidence" value="ECO:0007669"/>
    <property type="project" value="UniProtKB-KW"/>
</dbReference>
<keyword evidence="24" id="KW-1185">Reference proteome</keyword>
<dbReference type="InterPro" id="IPR058681">
    <property type="entry name" value="HEAT_MEC1_N"/>
</dbReference>
<dbReference type="GO" id="GO:0004674">
    <property type="term" value="F:protein serine/threonine kinase activity"/>
    <property type="evidence" value="ECO:0007669"/>
    <property type="project" value="UniProtKB-KW"/>
</dbReference>
<dbReference type="InterPro" id="IPR056802">
    <property type="entry name" value="ATR-like_M-HEAT"/>
</dbReference>
<evidence type="ECO:0000256" key="6">
    <source>
        <dbReference type="ARBA" id="ARBA00022679"/>
    </source>
</evidence>
<name>G3AYY0_CANTC</name>
<dbReference type="InterPro" id="IPR003152">
    <property type="entry name" value="FATC_dom"/>
</dbReference>
<organism evidence="24">
    <name type="scientific">Candida tenuis (strain ATCC 10573 / BCRC 21748 / CBS 615 / JCM 9827 / NBRC 10315 / NRRL Y-1498 / VKM Y-70)</name>
    <name type="common">Yeast</name>
    <name type="synonym">Yamadazyma tenuis</name>
    <dbReference type="NCBI Taxonomy" id="590646"/>
    <lineage>
        <taxon>Eukaryota</taxon>
        <taxon>Fungi</taxon>
        <taxon>Dikarya</taxon>
        <taxon>Ascomycota</taxon>
        <taxon>Saccharomycotina</taxon>
        <taxon>Pichiomycetes</taxon>
        <taxon>Debaryomycetaceae</taxon>
        <taxon>Yamadazyma</taxon>
    </lineage>
</organism>
<dbReference type="GO" id="GO:0005694">
    <property type="term" value="C:chromosome"/>
    <property type="evidence" value="ECO:0007669"/>
    <property type="project" value="TreeGrafter"/>
</dbReference>
<dbReference type="GO" id="GO:0005634">
    <property type="term" value="C:nucleus"/>
    <property type="evidence" value="ECO:0007669"/>
    <property type="project" value="UniProtKB-SubCell"/>
</dbReference>
<reference evidence="23 24" key="1">
    <citation type="journal article" date="2011" name="Proc. Natl. Acad. Sci. U.S.A.">
        <title>Comparative genomics of xylose-fermenting fungi for enhanced biofuel production.</title>
        <authorList>
            <person name="Wohlbach D.J."/>
            <person name="Kuo A."/>
            <person name="Sato T.K."/>
            <person name="Potts K.M."/>
            <person name="Salamov A.A."/>
            <person name="LaButti K.M."/>
            <person name="Sun H."/>
            <person name="Clum A."/>
            <person name="Pangilinan J.L."/>
            <person name="Lindquist E.A."/>
            <person name="Lucas S."/>
            <person name="Lapidus A."/>
            <person name="Jin M."/>
            <person name="Gunawan C."/>
            <person name="Balan V."/>
            <person name="Dale B.E."/>
            <person name="Jeffries T.W."/>
            <person name="Zinkel R."/>
            <person name="Barry K.W."/>
            <person name="Grigoriev I.V."/>
            <person name="Gasch A.P."/>
        </authorList>
    </citation>
    <scope>NUCLEOTIDE SEQUENCE [LARGE SCALE GENOMIC DNA]</scope>
    <source>
        <strain evidence="24">ATCC 10573 / BCRC 21748 / CBS 615 / JCM 9827 / NBRC 10315 / NRRL Y-1498 / VKM Y-70</strain>
    </source>
</reference>
<comment type="subcellular location">
    <subcellularLocation>
        <location evidence="1">Nucleus</location>
    </subcellularLocation>
</comment>
<accession>G3AYY0</accession>
<evidence type="ECO:0000256" key="12">
    <source>
        <dbReference type="ARBA" id="ARBA00023204"/>
    </source>
</evidence>
<protein>
    <recommendedName>
        <fullName evidence="4">Serine/threonine-protein kinase MEC1</fullName>
        <ecNumber evidence="3">2.7.11.1</ecNumber>
    </recommendedName>
    <alternativeName>
        <fullName evidence="17">ATR homolog</fullName>
    </alternativeName>
    <alternativeName>
        <fullName evidence="16">DNA-damage checkpoint kinase MEC1</fullName>
    </alternativeName>
    <alternativeName>
        <fullName evidence="15">Mitosis entry checkpoint protein 1</fullName>
    </alternativeName>
</protein>
<evidence type="ECO:0000256" key="18">
    <source>
        <dbReference type="ARBA" id="ARBA00047899"/>
    </source>
</evidence>
<dbReference type="PROSITE" id="PS51190">
    <property type="entry name" value="FATC"/>
    <property type="match status" value="1"/>
</dbReference>
<dbReference type="CDD" id="cd00892">
    <property type="entry name" value="PIKKc_ATR"/>
    <property type="match status" value="1"/>
</dbReference>
<comment type="catalytic activity">
    <reaction evidence="18">
        <text>L-threonyl-[protein] + ATP = O-phospho-L-threonyl-[protein] + ADP + H(+)</text>
        <dbReference type="Rhea" id="RHEA:46608"/>
        <dbReference type="Rhea" id="RHEA-COMP:11060"/>
        <dbReference type="Rhea" id="RHEA-COMP:11605"/>
        <dbReference type="ChEBI" id="CHEBI:15378"/>
        <dbReference type="ChEBI" id="CHEBI:30013"/>
        <dbReference type="ChEBI" id="CHEBI:30616"/>
        <dbReference type="ChEBI" id="CHEBI:61977"/>
        <dbReference type="ChEBI" id="CHEBI:456216"/>
        <dbReference type="EC" id="2.7.11.1"/>
    </reaction>
</comment>
<dbReference type="InterPro" id="IPR011009">
    <property type="entry name" value="Kinase-like_dom_sf"/>
</dbReference>
<dbReference type="Proteomes" id="UP000000707">
    <property type="component" value="Unassembled WGS sequence"/>
</dbReference>
<keyword evidence="11" id="KW-0156">Chromatin regulator</keyword>
<dbReference type="GeneID" id="18248666"/>
<dbReference type="InterPro" id="IPR012993">
    <property type="entry name" value="UME"/>
</dbReference>
<dbReference type="GO" id="GO:0006325">
    <property type="term" value="P:chromatin organization"/>
    <property type="evidence" value="ECO:0007669"/>
    <property type="project" value="UniProtKB-KW"/>
</dbReference>
<dbReference type="Pfam" id="PF02259">
    <property type="entry name" value="FAT"/>
    <property type="match status" value="1"/>
</dbReference>
<evidence type="ECO:0000256" key="19">
    <source>
        <dbReference type="ARBA" id="ARBA00048679"/>
    </source>
</evidence>
<dbReference type="EC" id="2.7.11.1" evidence="3"/>
<dbReference type="OrthoDB" id="381190at2759"/>
<dbReference type="STRING" id="590646.G3AYY0"/>
<dbReference type="InterPro" id="IPR016024">
    <property type="entry name" value="ARM-type_fold"/>
</dbReference>
<keyword evidence="6" id="KW-0808">Transferase</keyword>
<dbReference type="PROSITE" id="PS00916">
    <property type="entry name" value="PI3_4_KINASE_2"/>
    <property type="match status" value="1"/>
</dbReference>
<keyword evidence="8" id="KW-0227">DNA damage</keyword>
<comment type="catalytic activity">
    <reaction evidence="19">
        <text>L-seryl-[protein] + ATP = O-phospho-L-seryl-[protein] + ADP + H(+)</text>
        <dbReference type="Rhea" id="RHEA:17989"/>
        <dbReference type="Rhea" id="RHEA-COMP:9863"/>
        <dbReference type="Rhea" id="RHEA-COMP:11604"/>
        <dbReference type="ChEBI" id="CHEBI:15378"/>
        <dbReference type="ChEBI" id="CHEBI:29999"/>
        <dbReference type="ChEBI" id="CHEBI:30616"/>
        <dbReference type="ChEBI" id="CHEBI:83421"/>
        <dbReference type="ChEBI" id="CHEBI:456216"/>
        <dbReference type="EC" id="2.7.11.1"/>
    </reaction>
</comment>
<dbReference type="GO" id="GO:0005524">
    <property type="term" value="F:ATP binding"/>
    <property type="evidence" value="ECO:0007669"/>
    <property type="project" value="UniProtKB-KW"/>
</dbReference>
<evidence type="ECO:0000256" key="2">
    <source>
        <dbReference type="ARBA" id="ARBA00010769"/>
    </source>
</evidence>
<dbReference type="eggNOG" id="KOG0890">
    <property type="taxonomic scope" value="Eukaryota"/>
</dbReference>
<dbReference type="Pfam" id="PF23593">
    <property type="entry name" value="HEAT_ATR"/>
    <property type="match status" value="1"/>
</dbReference>
<dbReference type="SUPFAM" id="SSF56112">
    <property type="entry name" value="Protein kinase-like (PK-like)"/>
    <property type="match status" value="1"/>
</dbReference>
<dbReference type="Pfam" id="PF00454">
    <property type="entry name" value="PI3_PI4_kinase"/>
    <property type="match status" value="1"/>
</dbReference>
<evidence type="ECO:0000256" key="9">
    <source>
        <dbReference type="ARBA" id="ARBA00022777"/>
    </source>
</evidence>
<dbReference type="InterPro" id="IPR003151">
    <property type="entry name" value="PIK-rel_kinase_FAT"/>
</dbReference>
<evidence type="ECO:0000259" key="21">
    <source>
        <dbReference type="PROSITE" id="PS51189"/>
    </source>
</evidence>
<feature type="domain" description="FAT" evidence="21">
    <location>
        <begin position="1332"/>
        <end position="1856"/>
    </location>
</feature>
<evidence type="ECO:0000256" key="8">
    <source>
        <dbReference type="ARBA" id="ARBA00022763"/>
    </source>
</evidence>
<dbReference type="InterPro" id="IPR014009">
    <property type="entry name" value="PIK_FAT"/>
</dbReference>
<dbReference type="PROSITE" id="PS51189">
    <property type="entry name" value="FAT"/>
    <property type="match status" value="1"/>
</dbReference>
<dbReference type="GO" id="GO:0051321">
    <property type="term" value="P:meiotic cell cycle"/>
    <property type="evidence" value="ECO:0007669"/>
    <property type="project" value="UniProtKB-KW"/>
</dbReference>
<keyword evidence="7" id="KW-0547">Nucleotide-binding</keyword>
<dbReference type="PANTHER" id="PTHR11139:SF125">
    <property type="entry name" value="SERINE_THREONINE-PROTEIN KINASE MEC1"/>
    <property type="match status" value="1"/>
</dbReference>
<dbReference type="HOGENOM" id="CLU_000178_4_0_1"/>
<evidence type="ECO:0000256" key="16">
    <source>
        <dbReference type="ARBA" id="ARBA00030459"/>
    </source>
</evidence>
<gene>
    <name evidence="23" type="ORF">CANTEDRAFT_118930</name>
</gene>
<keyword evidence="10" id="KW-0067">ATP-binding</keyword>
<keyword evidence="9" id="KW-0418">Kinase</keyword>
<dbReference type="InterPro" id="IPR000403">
    <property type="entry name" value="PI3/4_kinase_cat_dom"/>
</dbReference>
<evidence type="ECO:0000259" key="22">
    <source>
        <dbReference type="PROSITE" id="PS51190"/>
    </source>
</evidence>
<evidence type="ECO:0000313" key="24">
    <source>
        <dbReference type="Proteomes" id="UP000000707"/>
    </source>
</evidence>
<dbReference type="EMBL" id="GL996512">
    <property type="protein sequence ID" value="EGV65959.1"/>
    <property type="molecule type" value="Genomic_DNA"/>
</dbReference>
<dbReference type="GO" id="GO:0000077">
    <property type="term" value="P:DNA damage checkpoint signaling"/>
    <property type="evidence" value="ECO:0007669"/>
    <property type="project" value="TreeGrafter"/>
</dbReference>
<proteinExistence type="inferred from homology"/>
<feature type="domain" description="FATC" evidence="22">
    <location>
        <begin position="2267"/>
        <end position="2299"/>
    </location>
</feature>
<dbReference type="FunFam" id="1.10.1070.11:FF:000033">
    <property type="entry name" value="Serine/threonine-protein kinase MEC1"/>
    <property type="match status" value="1"/>
</dbReference>
<dbReference type="KEGG" id="cten:18248666"/>
<evidence type="ECO:0000259" key="20">
    <source>
        <dbReference type="PROSITE" id="PS50290"/>
    </source>
</evidence>
<dbReference type="Gene3D" id="1.10.1070.11">
    <property type="entry name" value="Phosphatidylinositol 3-/4-kinase, catalytic domain"/>
    <property type="match status" value="1"/>
</dbReference>
<dbReference type="PANTHER" id="PTHR11139">
    <property type="entry name" value="ATAXIA TELANGIECTASIA MUTATED ATM -RELATED"/>
    <property type="match status" value="1"/>
</dbReference>
<dbReference type="InterPro" id="IPR036940">
    <property type="entry name" value="PI3/4_kinase_cat_sf"/>
</dbReference>
<dbReference type="Gene3D" id="3.30.1010.10">
    <property type="entry name" value="Phosphatidylinositol 3-kinase Catalytic Subunit, Chain A, domain 4"/>
    <property type="match status" value="1"/>
</dbReference>
<evidence type="ECO:0000256" key="10">
    <source>
        <dbReference type="ARBA" id="ARBA00022840"/>
    </source>
</evidence>
<feature type="domain" description="PI3K/PI4K catalytic" evidence="20">
    <location>
        <begin position="1961"/>
        <end position="2283"/>
    </location>
</feature>
<dbReference type="Pfam" id="PF02260">
    <property type="entry name" value="FATC"/>
    <property type="match status" value="1"/>
</dbReference>
<comment type="similarity">
    <text evidence="2">Belongs to the PI3/PI4-kinase family. ATM subfamily.</text>
</comment>
<evidence type="ECO:0000256" key="1">
    <source>
        <dbReference type="ARBA" id="ARBA00004123"/>
    </source>
</evidence>
<dbReference type="Pfam" id="PF25030">
    <property type="entry name" value="M-HEAT_ATR"/>
    <property type="match status" value="1"/>
</dbReference>
<dbReference type="InterPro" id="IPR050517">
    <property type="entry name" value="DDR_Repair_Kinase"/>
</dbReference>
<dbReference type="SMART" id="SM00802">
    <property type="entry name" value="UME"/>
    <property type="match status" value="1"/>
</dbReference>
<dbReference type="InterPro" id="IPR018936">
    <property type="entry name" value="PI3/4_kinase_CS"/>
</dbReference>
<dbReference type="SMART" id="SM01343">
    <property type="entry name" value="FATC"/>
    <property type="match status" value="1"/>
</dbReference>
<evidence type="ECO:0000256" key="15">
    <source>
        <dbReference type="ARBA" id="ARBA00029679"/>
    </source>
</evidence>
<evidence type="ECO:0000256" key="5">
    <source>
        <dbReference type="ARBA" id="ARBA00022527"/>
    </source>
</evidence>
<dbReference type="GO" id="GO:0000723">
    <property type="term" value="P:telomere maintenance"/>
    <property type="evidence" value="ECO:0007669"/>
    <property type="project" value="TreeGrafter"/>
</dbReference>
<dbReference type="SMART" id="SM00146">
    <property type="entry name" value="PI3Kc"/>
    <property type="match status" value="1"/>
</dbReference>
<keyword evidence="12" id="KW-0234">DNA repair</keyword>
<dbReference type="PROSITE" id="PS50290">
    <property type="entry name" value="PI3_4_KINASE_3"/>
    <property type="match status" value="1"/>
</dbReference>
<dbReference type="SUPFAM" id="SSF48371">
    <property type="entry name" value="ARM repeat"/>
    <property type="match status" value="1"/>
</dbReference>
<dbReference type="Pfam" id="PF25385">
    <property type="entry name" value="HEAT_MEC1_N"/>
    <property type="match status" value="1"/>
</dbReference>
<evidence type="ECO:0000256" key="11">
    <source>
        <dbReference type="ARBA" id="ARBA00022853"/>
    </source>
</evidence>
<evidence type="ECO:0000256" key="17">
    <source>
        <dbReference type="ARBA" id="ARBA00033001"/>
    </source>
</evidence>
<evidence type="ECO:0000256" key="13">
    <source>
        <dbReference type="ARBA" id="ARBA00023242"/>
    </source>
</evidence>
<evidence type="ECO:0000256" key="14">
    <source>
        <dbReference type="ARBA" id="ARBA00023254"/>
    </source>
</evidence>
<dbReference type="InterPro" id="IPR057564">
    <property type="entry name" value="HEAT_ATR"/>
</dbReference>
<keyword evidence="14" id="KW-0469">Meiosis</keyword>
<keyword evidence="13" id="KW-0539">Nucleus</keyword>